<comment type="caution">
    <text evidence="6">The sequence shown here is derived from an EMBL/GenBank/DDBJ whole genome shotgun (WGS) entry which is preliminary data.</text>
</comment>
<organism evidence="6 7">
    <name type="scientific">Deinococcus xinjiangensis</name>
    <dbReference type="NCBI Taxonomy" id="457454"/>
    <lineage>
        <taxon>Bacteria</taxon>
        <taxon>Thermotogati</taxon>
        <taxon>Deinococcota</taxon>
        <taxon>Deinococci</taxon>
        <taxon>Deinococcales</taxon>
        <taxon>Deinococcaceae</taxon>
        <taxon>Deinococcus</taxon>
    </lineage>
</organism>
<comment type="similarity">
    <text evidence="1">Belongs to the peptidase C40 family.</text>
</comment>
<dbReference type="Proteomes" id="UP001458946">
    <property type="component" value="Unassembled WGS sequence"/>
</dbReference>
<dbReference type="InterPro" id="IPR038765">
    <property type="entry name" value="Papain-like_cys_pep_sf"/>
</dbReference>
<keyword evidence="7" id="KW-1185">Reference proteome</keyword>
<gene>
    <name evidence="6" type="ORF">Dxin01_00483</name>
</gene>
<evidence type="ECO:0000256" key="3">
    <source>
        <dbReference type="ARBA" id="ARBA00022801"/>
    </source>
</evidence>
<dbReference type="InterPro" id="IPR051202">
    <property type="entry name" value="Peptidase_C40"/>
</dbReference>
<dbReference type="Gene3D" id="3.90.1720.10">
    <property type="entry name" value="endopeptidase domain like (from Nostoc punctiforme)"/>
    <property type="match status" value="1"/>
</dbReference>
<dbReference type="PROSITE" id="PS51935">
    <property type="entry name" value="NLPC_P60"/>
    <property type="match status" value="1"/>
</dbReference>
<reference evidence="6 7" key="1">
    <citation type="submission" date="2024-02" db="EMBL/GenBank/DDBJ databases">
        <title>Deinococcus xinjiangensis NBRC 107630.</title>
        <authorList>
            <person name="Ichikawa N."/>
            <person name="Katano-Makiyama Y."/>
            <person name="Hidaka K."/>
        </authorList>
    </citation>
    <scope>NUCLEOTIDE SEQUENCE [LARGE SCALE GENOMIC DNA]</scope>
    <source>
        <strain evidence="6 7">NBRC 107630</strain>
    </source>
</reference>
<dbReference type="RefSeq" id="WP_353540738.1">
    <property type="nucleotide sequence ID" value="NZ_BAABRN010000003.1"/>
</dbReference>
<dbReference type="PANTHER" id="PTHR47053">
    <property type="entry name" value="MUREIN DD-ENDOPEPTIDASE MEPH-RELATED"/>
    <property type="match status" value="1"/>
</dbReference>
<evidence type="ECO:0000259" key="5">
    <source>
        <dbReference type="PROSITE" id="PS51935"/>
    </source>
</evidence>
<dbReference type="Gene3D" id="2.30.30.40">
    <property type="entry name" value="SH3 Domains"/>
    <property type="match status" value="2"/>
</dbReference>
<evidence type="ECO:0000313" key="6">
    <source>
        <dbReference type="EMBL" id="GAA5500758.1"/>
    </source>
</evidence>
<keyword evidence="3" id="KW-0378">Hydrolase</keyword>
<dbReference type="PANTHER" id="PTHR47053:SF1">
    <property type="entry name" value="MUREIN DD-ENDOPEPTIDASE MEPH-RELATED"/>
    <property type="match status" value="1"/>
</dbReference>
<dbReference type="Pfam" id="PF00877">
    <property type="entry name" value="NLPC_P60"/>
    <property type="match status" value="1"/>
</dbReference>
<evidence type="ECO:0000256" key="1">
    <source>
        <dbReference type="ARBA" id="ARBA00007074"/>
    </source>
</evidence>
<keyword evidence="4" id="KW-0788">Thiol protease</keyword>
<dbReference type="InterPro" id="IPR000064">
    <property type="entry name" value="NLP_P60_dom"/>
</dbReference>
<protein>
    <submittedName>
        <fullName evidence="6">Dipeptidyl-peptidase 6</fullName>
    </submittedName>
</protein>
<accession>A0ABP9V646</accession>
<dbReference type="Pfam" id="PF18348">
    <property type="entry name" value="SH3_16"/>
    <property type="match status" value="1"/>
</dbReference>
<dbReference type="InterPro" id="IPR041382">
    <property type="entry name" value="SH3_16"/>
</dbReference>
<keyword evidence="2" id="KW-0645">Protease</keyword>
<dbReference type="SUPFAM" id="SSF54001">
    <property type="entry name" value="Cysteine proteinases"/>
    <property type="match status" value="1"/>
</dbReference>
<proteinExistence type="inferred from homology"/>
<name>A0ABP9V646_9DEIO</name>
<feature type="domain" description="NlpC/P60" evidence="5">
    <location>
        <begin position="173"/>
        <end position="289"/>
    </location>
</feature>
<dbReference type="EMBL" id="BAABRN010000003">
    <property type="protein sequence ID" value="GAA5500758.1"/>
    <property type="molecule type" value="Genomic_DNA"/>
</dbReference>
<evidence type="ECO:0000256" key="4">
    <source>
        <dbReference type="ARBA" id="ARBA00022807"/>
    </source>
</evidence>
<sequence length="292" mass="32283">MTQLDPRQDAFDPQSRFAEARLHVPLLADQPDIGWRFVAPQQITNGNRRLSLRLRPDAESPQVTEALAGEALERLWEENDWVRVRTVHDGYLGWAAREALGVFGEPTLDLQVTALRAHAFAGPKVSQPILAELSYGARVARGAGEVVEEQRRRWVPVVLPSGLEAWVQEICFAPLPEREMTAFALRFLETPYVWGGRSAWGLDCSGLTQLVCGAYGKALPRDADQQQEGLGKVETPQAGDLAFFEGHVGLMLDERRMIHANATHMRVTIETLGEGEYGARLAASCTGFGRLA</sequence>
<evidence type="ECO:0000313" key="7">
    <source>
        <dbReference type="Proteomes" id="UP001458946"/>
    </source>
</evidence>
<evidence type="ECO:0000256" key="2">
    <source>
        <dbReference type="ARBA" id="ARBA00022670"/>
    </source>
</evidence>